<dbReference type="Proteomes" id="UP000198983">
    <property type="component" value="Chromosome I"/>
</dbReference>
<protein>
    <submittedName>
        <fullName evidence="2">Uncharacterized protein</fullName>
    </submittedName>
</protein>
<keyword evidence="1" id="KW-1133">Transmembrane helix</keyword>
<dbReference type="AlphaFoldDB" id="A0A1H1VKS1"/>
<keyword evidence="1" id="KW-0812">Transmembrane</keyword>
<dbReference type="OrthoDB" id="9889359at2"/>
<evidence type="ECO:0000313" key="2">
    <source>
        <dbReference type="EMBL" id="SDS85373.1"/>
    </source>
</evidence>
<gene>
    <name evidence="2" type="ORF">SAMN04489717_4109</name>
</gene>
<dbReference type="STRING" id="117157.SAMN04489717_4109"/>
<keyword evidence="3" id="KW-1185">Reference proteome</keyword>
<evidence type="ECO:0000313" key="3">
    <source>
        <dbReference type="Proteomes" id="UP000198983"/>
    </source>
</evidence>
<evidence type="ECO:0000256" key="1">
    <source>
        <dbReference type="SAM" id="Phobius"/>
    </source>
</evidence>
<accession>A0A1H1VKS1</accession>
<organism evidence="2 3">
    <name type="scientific">Actinopolymorpha singaporensis</name>
    <dbReference type="NCBI Taxonomy" id="117157"/>
    <lineage>
        <taxon>Bacteria</taxon>
        <taxon>Bacillati</taxon>
        <taxon>Actinomycetota</taxon>
        <taxon>Actinomycetes</taxon>
        <taxon>Propionibacteriales</taxon>
        <taxon>Actinopolymorphaceae</taxon>
        <taxon>Actinopolymorpha</taxon>
    </lineage>
</organism>
<proteinExistence type="predicted"/>
<dbReference type="EMBL" id="LT629732">
    <property type="protein sequence ID" value="SDS85373.1"/>
    <property type="molecule type" value="Genomic_DNA"/>
</dbReference>
<keyword evidence="1" id="KW-0472">Membrane</keyword>
<dbReference type="RefSeq" id="WP_092655225.1">
    <property type="nucleotide sequence ID" value="NZ_LT629732.1"/>
</dbReference>
<reference evidence="2 3" key="1">
    <citation type="submission" date="2016-10" db="EMBL/GenBank/DDBJ databases">
        <authorList>
            <person name="de Groot N.N."/>
        </authorList>
    </citation>
    <scope>NUCLEOTIDE SEQUENCE [LARGE SCALE GENOMIC DNA]</scope>
    <source>
        <strain evidence="2 3">DSM 22024</strain>
    </source>
</reference>
<sequence length="73" mass="8009">MAEIATVLILGAAVIAFVAGRRYQHFVRTVNDTKVARANVRRYGAARWPALRALVVMLACLVVYLFAARAFTG</sequence>
<feature type="transmembrane region" description="Helical" evidence="1">
    <location>
        <begin position="50"/>
        <end position="71"/>
    </location>
</feature>
<name>A0A1H1VKS1_9ACTN</name>